<dbReference type="GO" id="GO:0006508">
    <property type="term" value="P:proteolysis"/>
    <property type="evidence" value="ECO:0007669"/>
    <property type="project" value="InterPro"/>
</dbReference>
<dbReference type="SMART" id="SM00228">
    <property type="entry name" value="PDZ"/>
    <property type="match status" value="1"/>
</dbReference>
<evidence type="ECO:0000259" key="1">
    <source>
        <dbReference type="PROSITE" id="PS50106"/>
    </source>
</evidence>
<dbReference type="AlphaFoldDB" id="A0A1G2PJL4"/>
<dbReference type="InterPro" id="IPR041489">
    <property type="entry name" value="PDZ_6"/>
</dbReference>
<dbReference type="InterPro" id="IPR001478">
    <property type="entry name" value="PDZ"/>
</dbReference>
<name>A0A1G2PJL4_9BACT</name>
<dbReference type="SMART" id="SM00245">
    <property type="entry name" value="TSPc"/>
    <property type="match status" value="1"/>
</dbReference>
<comment type="caution">
    <text evidence="2">The sequence shown here is derived from an EMBL/GenBank/DDBJ whole genome shotgun (WGS) entry which is preliminary data.</text>
</comment>
<dbReference type="InterPro" id="IPR036034">
    <property type="entry name" value="PDZ_sf"/>
</dbReference>
<dbReference type="Pfam" id="PF03572">
    <property type="entry name" value="Peptidase_S41"/>
    <property type="match status" value="1"/>
</dbReference>
<protein>
    <recommendedName>
        <fullName evidence="1">PDZ domain-containing protein</fullName>
    </recommendedName>
</protein>
<organism evidence="2 3">
    <name type="scientific">Candidatus Terrybacteria bacterium RIFCSPHIGHO2_01_FULL_48_17</name>
    <dbReference type="NCBI Taxonomy" id="1802362"/>
    <lineage>
        <taxon>Bacteria</taxon>
        <taxon>Candidatus Terryibacteriota</taxon>
    </lineage>
</organism>
<dbReference type="CDD" id="cd06567">
    <property type="entry name" value="Peptidase_S41"/>
    <property type="match status" value="1"/>
</dbReference>
<dbReference type="GO" id="GO:0004175">
    <property type="term" value="F:endopeptidase activity"/>
    <property type="evidence" value="ECO:0007669"/>
    <property type="project" value="TreeGrafter"/>
</dbReference>
<dbReference type="EMBL" id="MHSS01000006">
    <property type="protein sequence ID" value="OHA48506.1"/>
    <property type="molecule type" value="Genomic_DNA"/>
</dbReference>
<dbReference type="PANTHER" id="PTHR32060:SF22">
    <property type="entry name" value="CARBOXYL-TERMINAL-PROCESSING PEPTIDASE 3, CHLOROPLASTIC"/>
    <property type="match status" value="1"/>
</dbReference>
<dbReference type="PROSITE" id="PS50106">
    <property type="entry name" value="PDZ"/>
    <property type="match status" value="1"/>
</dbReference>
<dbReference type="InterPro" id="IPR005151">
    <property type="entry name" value="Tail-specific_protease"/>
</dbReference>
<proteinExistence type="predicted"/>
<evidence type="ECO:0000313" key="2">
    <source>
        <dbReference type="EMBL" id="OHA48506.1"/>
    </source>
</evidence>
<dbReference type="GO" id="GO:0007165">
    <property type="term" value="P:signal transduction"/>
    <property type="evidence" value="ECO:0007669"/>
    <property type="project" value="TreeGrafter"/>
</dbReference>
<sequence length="530" mass="58849">MKKKIVLSGIVLAIAIALAVLFAANPFSGESKPNTVASTLLCRELPPEEIDFTILNDIYASIKESSVFRATADDPQTLYRGGAVAVFKQLGVPESQIPRWVWGEIDQRIATGSIDFTVFQRIYERLRDDPQYQNDPAYQDLRNPSLTREFFRAAIDGIIHKGLKDPFASYVDPEAYRLGQTDLSGQYQGVGMRHDLKDGKFLISEVFPGQPAEKAGMRAGDEVLAVDGKSLQGCSSFAFTSAIRGRAGTTVMLTVKREEKILDIRITRDVISMGVIASCPGYAFPENRGKSDRTLKVYCPLRDEKGNEVSDILYIKFEEFTEVAIYDLETVLRQADLSRFRGIILDVRGNGGGRVDVLMKTLDYFFADDRVFKYTDWADGSRTVYQYDRFDYATKIPMVLLVGPDPQSENPGAHNNSFSAAEGFAGTLQDYGRAILIGEGRTGGKGTTNQYFPLRGGKVGVLYLAIGLWKTPEGRTVQGEDLDGDGYEDTGGLMPDIVVQWTDEDYAAKNRDSLWDPVLFKAIHTLQETK</sequence>
<evidence type="ECO:0000313" key="3">
    <source>
        <dbReference type="Proteomes" id="UP000177629"/>
    </source>
</evidence>
<dbReference type="SUPFAM" id="SSF52096">
    <property type="entry name" value="ClpP/crotonase"/>
    <property type="match status" value="1"/>
</dbReference>
<dbReference type="InterPro" id="IPR029045">
    <property type="entry name" value="ClpP/crotonase-like_dom_sf"/>
</dbReference>
<dbReference type="Pfam" id="PF17820">
    <property type="entry name" value="PDZ_6"/>
    <property type="match status" value="1"/>
</dbReference>
<gene>
    <name evidence="2" type="ORF">A2806_02815</name>
</gene>
<dbReference type="Proteomes" id="UP000177629">
    <property type="component" value="Unassembled WGS sequence"/>
</dbReference>
<dbReference type="GO" id="GO:0008236">
    <property type="term" value="F:serine-type peptidase activity"/>
    <property type="evidence" value="ECO:0007669"/>
    <property type="project" value="InterPro"/>
</dbReference>
<dbReference type="STRING" id="1802362.A2806_02815"/>
<dbReference type="PANTHER" id="PTHR32060">
    <property type="entry name" value="TAIL-SPECIFIC PROTEASE"/>
    <property type="match status" value="1"/>
</dbReference>
<dbReference type="SUPFAM" id="SSF50156">
    <property type="entry name" value="PDZ domain-like"/>
    <property type="match status" value="1"/>
</dbReference>
<accession>A0A1G2PJL4</accession>
<reference evidence="2 3" key="1">
    <citation type="journal article" date="2016" name="Nat. Commun.">
        <title>Thousands of microbial genomes shed light on interconnected biogeochemical processes in an aquifer system.</title>
        <authorList>
            <person name="Anantharaman K."/>
            <person name="Brown C.T."/>
            <person name="Hug L.A."/>
            <person name="Sharon I."/>
            <person name="Castelle C.J."/>
            <person name="Probst A.J."/>
            <person name="Thomas B.C."/>
            <person name="Singh A."/>
            <person name="Wilkins M.J."/>
            <person name="Karaoz U."/>
            <person name="Brodie E.L."/>
            <person name="Williams K.H."/>
            <person name="Hubbard S.S."/>
            <person name="Banfield J.F."/>
        </authorList>
    </citation>
    <scope>NUCLEOTIDE SEQUENCE [LARGE SCALE GENOMIC DNA]</scope>
</reference>
<feature type="domain" description="PDZ" evidence="1">
    <location>
        <begin position="180"/>
        <end position="258"/>
    </location>
</feature>
<dbReference type="Gene3D" id="3.90.226.10">
    <property type="entry name" value="2-enoyl-CoA Hydratase, Chain A, domain 1"/>
    <property type="match status" value="1"/>
</dbReference>
<dbReference type="CDD" id="cd06782">
    <property type="entry name" value="cpPDZ_CPP-like"/>
    <property type="match status" value="1"/>
</dbReference>
<dbReference type="Gene3D" id="2.30.42.10">
    <property type="match status" value="1"/>
</dbReference>
<dbReference type="GO" id="GO:0030288">
    <property type="term" value="C:outer membrane-bounded periplasmic space"/>
    <property type="evidence" value="ECO:0007669"/>
    <property type="project" value="TreeGrafter"/>
</dbReference>